<dbReference type="Gene3D" id="1.20.1250.20">
    <property type="entry name" value="MFS general substrate transporter like domains"/>
    <property type="match status" value="2"/>
</dbReference>
<dbReference type="PANTHER" id="PTHR23505:SF52">
    <property type="entry name" value="MAJOR FACILITATOR SUPERFAMILY PROTEIN"/>
    <property type="match status" value="1"/>
</dbReference>
<dbReference type="PANTHER" id="PTHR23505">
    <property type="entry name" value="SPINSTER"/>
    <property type="match status" value="1"/>
</dbReference>
<dbReference type="Pfam" id="PF07690">
    <property type="entry name" value="MFS_1"/>
    <property type="match status" value="1"/>
</dbReference>
<feature type="transmembrane region" description="Helical" evidence="8">
    <location>
        <begin position="402"/>
        <end position="424"/>
    </location>
</feature>
<dbReference type="Proteomes" id="UP000186804">
    <property type="component" value="Unassembled WGS sequence"/>
</dbReference>
<dbReference type="InterPro" id="IPR036259">
    <property type="entry name" value="MFS_trans_sf"/>
</dbReference>
<evidence type="ECO:0000256" key="8">
    <source>
        <dbReference type="SAM" id="Phobius"/>
    </source>
</evidence>
<evidence type="ECO:0000313" key="11">
    <source>
        <dbReference type="Proteomes" id="UP000186804"/>
    </source>
</evidence>
<evidence type="ECO:0000256" key="2">
    <source>
        <dbReference type="ARBA" id="ARBA00022448"/>
    </source>
</evidence>
<keyword evidence="3 8" id="KW-0812">Transmembrane</keyword>
<dbReference type="RefSeq" id="XP_067068352.1">
    <property type="nucleotide sequence ID" value="XM_067210277.1"/>
</dbReference>
<comment type="similarity">
    <text evidence="6">Belongs to the major facilitator superfamily. Spinster (TC 2.A.1.49) family.</text>
</comment>
<feature type="transmembrane region" description="Helical" evidence="8">
    <location>
        <begin position="200"/>
        <end position="222"/>
    </location>
</feature>
<reference evidence="10 11" key="1">
    <citation type="submission" date="2016-10" db="EMBL/GenBank/DDBJ databases">
        <title>Reductive evolution of mitochondrial metabolism and differential evolution of invasion-related proteins in Cryptosporidium.</title>
        <authorList>
            <person name="Liu S."/>
            <person name="Roellig D.M."/>
            <person name="Guo Y."/>
            <person name="Li N."/>
            <person name="Frace M.A."/>
            <person name="Tang K."/>
            <person name="Zhang L."/>
            <person name="Feng Y."/>
            <person name="Xiao L."/>
        </authorList>
    </citation>
    <scope>NUCLEOTIDE SEQUENCE [LARGE SCALE GENOMIC DNA]</scope>
    <source>
        <strain evidence="10">30847</strain>
    </source>
</reference>
<evidence type="ECO:0000259" key="9">
    <source>
        <dbReference type="PROSITE" id="PS50850"/>
    </source>
</evidence>
<feature type="domain" description="Major facilitator superfamily (MFS) profile" evidence="9">
    <location>
        <begin position="75"/>
        <end position="566"/>
    </location>
</feature>
<feature type="transmembrane region" description="Helical" evidence="8">
    <location>
        <begin position="462"/>
        <end position="483"/>
    </location>
</feature>
<sequence>MNKLKGVDNEEYLKSKGTEFIKNTPNGNKLRQKVASSVFARRSKQDSDISSGTESSTDFYETSEISRLHRIAFRSIVIICISAALDGCDEQLLPASLRALEVDLYLSPKDLGNIILFQILCLALSCPIWGYLADRYSRKYILATGVLVWGFVTILLSFSQYYWEILTTRAINGAFLGSVGPLAQSVLADTLSSKYRGLGFGMIQLSSCIGRVFGAVLTTSISQKLIAGYQGWRLAFLLVGTLSVILGIVVVLFMDEIPHLHIHHFIRYNSEQTPLRENSQRVQLQEMQSYAISVTRPDTGGIDSDEADLSASESQTDSLLTTDRLSSVEETSLEDERNDGGIAEENITPWEFVRQVITQSLCTKSVILMIIEGLCGTIPWSALTFMTMYLQYCDLSNLEAALVIAAMLLGSMIGGPLGGIIGDYLNEKLPDHGRPLIGQASMILRIPMLCLLFLAIPRESSSFVFFIIIAFFMGLCAIAGAAANRPILADVVRASHRATVFSIVVLFEGVSAAAFGAPVVGILAENVFGYKATSQRVSDMNPLTRLTNAHALANALVFLTILPWSISLLLYSLLHLTYGSDKRQLRQMLVNLSGHQRTSVQNERNTNLSVIGNIQQV</sequence>
<feature type="region of interest" description="Disordered" evidence="7">
    <location>
        <begin position="296"/>
        <end position="321"/>
    </location>
</feature>
<evidence type="ECO:0000256" key="5">
    <source>
        <dbReference type="ARBA" id="ARBA00023136"/>
    </source>
</evidence>
<feature type="transmembrane region" description="Helical" evidence="8">
    <location>
        <begin position="140"/>
        <end position="163"/>
    </location>
</feature>
<dbReference type="OrthoDB" id="440755at2759"/>
<dbReference type="EMBL" id="LRBS01000057">
    <property type="protein sequence ID" value="OII76506.1"/>
    <property type="molecule type" value="Genomic_DNA"/>
</dbReference>
<feature type="transmembrane region" description="Helical" evidence="8">
    <location>
        <begin position="114"/>
        <end position="133"/>
    </location>
</feature>
<feature type="transmembrane region" description="Helical" evidence="8">
    <location>
        <begin position="503"/>
        <end position="524"/>
    </location>
</feature>
<dbReference type="SUPFAM" id="SSF103473">
    <property type="entry name" value="MFS general substrate transporter"/>
    <property type="match status" value="1"/>
</dbReference>
<dbReference type="InterPro" id="IPR044770">
    <property type="entry name" value="MFS_spinster-like"/>
</dbReference>
<keyword evidence="2" id="KW-0813">Transport</keyword>
<evidence type="ECO:0000313" key="10">
    <source>
        <dbReference type="EMBL" id="OII76506.1"/>
    </source>
</evidence>
<keyword evidence="5 8" id="KW-0472">Membrane</keyword>
<evidence type="ECO:0000256" key="4">
    <source>
        <dbReference type="ARBA" id="ARBA00022989"/>
    </source>
</evidence>
<gene>
    <name evidence="10" type="ORF">cand_000270</name>
</gene>
<keyword evidence="4 8" id="KW-1133">Transmembrane helix</keyword>
<feature type="transmembrane region" description="Helical" evidence="8">
    <location>
        <begin position="551"/>
        <end position="578"/>
    </location>
</feature>
<organism evidence="10 11">
    <name type="scientific">Cryptosporidium andersoni</name>
    <dbReference type="NCBI Taxonomy" id="117008"/>
    <lineage>
        <taxon>Eukaryota</taxon>
        <taxon>Sar</taxon>
        <taxon>Alveolata</taxon>
        <taxon>Apicomplexa</taxon>
        <taxon>Conoidasida</taxon>
        <taxon>Coccidia</taxon>
        <taxon>Eucoccidiorida</taxon>
        <taxon>Eimeriorina</taxon>
        <taxon>Cryptosporidiidae</taxon>
        <taxon>Cryptosporidium</taxon>
    </lineage>
</organism>
<name>A0A1J4MQI5_9CRYT</name>
<dbReference type="VEuPathDB" id="CryptoDB:cand_000270"/>
<dbReference type="GO" id="GO:0022857">
    <property type="term" value="F:transmembrane transporter activity"/>
    <property type="evidence" value="ECO:0007669"/>
    <property type="project" value="InterPro"/>
</dbReference>
<comment type="caution">
    <text evidence="10">The sequence shown here is derived from an EMBL/GenBank/DDBJ whole genome shotgun (WGS) entry which is preliminary data.</text>
</comment>
<evidence type="ECO:0000256" key="6">
    <source>
        <dbReference type="ARBA" id="ARBA00024338"/>
    </source>
</evidence>
<accession>A0A1J4MQI5</accession>
<dbReference type="InterPro" id="IPR020846">
    <property type="entry name" value="MFS_dom"/>
</dbReference>
<protein>
    <submittedName>
        <fullName evidence="10">Major facilitator superfamily transporter</fullName>
    </submittedName>
</protein>
<evidence type="ECO:0000256" key="7">
    <source>
        <dbReference type="SAM" id="MobiDB-lite"/>
    </source>
</evidence>
<dbReference type="InterPro" id="IPR011701">
    <property type="entry name" value="MFS"/>
</dbReference>
<dbReference type="PROSITE" id="PS50850">
    <property type="entry name" value="MFS"/>
    <property type="match status" value="1"/>
</dbReference>
<comment type="subcellular location">
    <subcellularLocation>
        <location evidence="1">Membrane</location>
        <topology evidence="1">Multi-pass membrane protein</topology>
    </subcellularLocation>
</comment>
<feature type="transmembrane region" description="Helical" evidence="8">
    <location>
        <begin position="234"/>
        <end position="254"/>
    </location>
</feature>
<evidence type="ECO:0000256" key="3">
    <source>
        <dbReference type="ARBA" id="ARBA00022692"/>
    </source>
</evidence>
<dbReference type="GO" id="GO:0016020">
    <property type="term" value="C:membrane"/>
    <property type="evidence" value="ECO:0007669"/>
    <property type="project" value="UniProtKB-SubCell"/>
</dbReference>
<feature type="transmembrane region" description="Helical" evidence="8">
    <location>
        <begin position="169"/>
        <end position="188"/>
    </location>
</feature>
<keyword evidence="11" id="KW-1185">Reference proteome</keyword>
<feature type="transmembrane region" description="Helical" evidence="8">
    <location>
        <begin position="436"/>
        <end position="456"/>
    </location>
</feature>
<dbReference type="AlphaFoldDB" id="A0A1J4MQI5"/>
<dbReference type="GeneID" id="92364212"/>
<feature type="transmembrane region" description="Helical" evidence="8">
    <location>
        <begin position="366"/>
        <end position="390"/>
    </location>
</feature>
<proteinExistence type="inferred from homology"/>
<evidence type="ECO:0000256" key="1">
    <source>
        <dbReference type="ARBA" id="ARBA00004141"/>
    </source>
</evidence>